<evidence type="ECO:0000313" key="7">
    <source>
        <dbReference type="EMBL" id="KAK5638384.1"/>
    </source>
</evidence>
<dbReference type="SMART" id="SM00132">
    <property type="entry name" value="LIM"/>
    <property type="match status" value="2"/>
</dbReference>
<organism evidence="7 8">
    <name type="scientific">Pyrocoelia pectoralis</name>
    <dbReference type="NCBI Taxonomy" id="417401"/>
    <lineage>
        <taxon>Eukaryota</taxon>
        <taxon>Metazoa</taxon>
        <taxon>Ecdysozoa</taxon>
        <taxon>Arthropoda</taxon>
        <taxon>Hexapoda</taxon>
        <taxon>Insecta</taxon>
        <taxon>Pterygota</taxon>
        <taxon>Neoptera</taxon>
        <taxon>Endopterygota</taxon>
        <taxon>Coleoptera</taxon>
        <taxon>Polyphaga</taxon>
        <taxon>Elateriformia</taxon>
        <taxon>Elateroidea</taxon>
        <taxon>Lampyridae</taxon>
        <taxon>Lampyrinae</taxon>
        <taxon>Pyrocoelia</taxon>
    </lineage>
</organism>
<dbReference type="PROSITE" id="PS00478">
    <property type="entry name" value="LIM_DOMAIN_1"/>
    <property type="match status" value="2"/>
</dbReference>
<dbReference type="InterPro" id="IPR001781">
    <property type="entry name" value="Znf_LIM"/>
</dbReference>
<evidence type="ECO:0000313" key="8">
    <source>
        <dbReference type="Proteomes" id="UP001329430"/>
    </source>
</evidence>
<evidence type="ECO:0000259" key="6">
    <source>
        <dbReference type="PROSITE" id="PS50023"/>
    </source>
</evidence>
<proteinExistence type="predicted"/>
<dbReference type="AlphaFoldDB" id="A0AAN7V6T5"/>
<dbReference type="Proteomes" id="UP001329430">
    <property type="component" value="Chromosome 10"/>
</dbReference>
<dbReference type="Gene3D" id="2.10.110.10">
    <property type="entry name" value="Cysteine Rich Protein"/>
    <property type="match status" value="2"/>
</dbReference>
<evidence type="ECO:0000256" key="1">
    <source>
        <dbReference type="ARBA" id="ARBA00022723"/>
    </source>
</evidence>
<feature type="domain" description="LIM zinc-binding" evidence="6">
    <location>
        <begin position="867"/>
        <end position="927"/>
    </location>
</feature>
<sequence length="959" mass="109826">MADTVKKSRIVSETDENLEECLLEEFNLRLKKCLSQDNLQADDNTHIYENVPRTKTPTCLDYKNSTKLFLENEREMQNLNLISTSNGHTEYKITLDCENVDTSPCLSMTNEAELKSVKDRMLLSTDDASCLLFTQTVTSPMLTPSEENIDFLKGFKRESISDNPDTLHCNGTTSSPKENSDDDTVEEQISNVENDTTSTPVIDELISPEQPLDLINVVADEDDTNVCVNIDSTVTETHIVETTTSETNGLKKKKSKKSKSQHEKENISVSETNEDSCYNVNVKNLKSSFSKFDALQKKNLQNLQQADQNDTDTSNCKKCGRPVFQMERVIAERCIWHRNCFRCAECSKQLLVDNFESHEGTLYCKSHFKMLFQPKAVEDDLPSSDKPDLGLEELHSLNVKERYQVFETFKENSHDNLEKNLVKMERSPSILSKLARFQAKGMDVGVNDECLDGIPIEGSSSDENGEEEEEEDADLIRAKRVQKEKPFHFLQMSDVKSKWEQGNSHKRDDLREERKQEIQNIRSRLFLGKQGKMKEAYQQAVVESESGGSLKKEVPTEIGDTRSIKDKFERGEIVSGEIKKEAEDMSIFESGIGKKSRSIFLELDAETTKSPKLSPSSPVKLSTSVRNAREAYIAKQASEDTVRSFDRMDEISVRTSDIQDRFKFFETYKEPAQKRKEFRMTPPREGQTKSKTPDREVYIDPDIIRSDELIEDSVVAKSSHTATKMLNKFREMEESLLKGQEPQGPKPLKRFTPPREPLRRESSSERESGTEEESETEVDNVRVMEQDLIEAQKAARAQKLRAKFERWEQNEIKRENSVSVVGETGDEQCQIETAKSLCAKFESLRDSNNVQTYANRVKVNRFVGPNVMCKGCHDKVYPLEMITVHGLTFHRNCFRCTECKMILRMNSYSYNRGSLYCITHFKRLFITKGNYDSGFGLEQHKDKWSLRTEHARSLLIENS</sequence>
<name>A0AAN7V6T5_9COLE</name>
<comment type="caution">
    <text evidence="7">The sequence shown here is derived from an EMBL/GenBank/DDBJ whole genome shotgun (WGS) entry which is preliminary data.</text>
</comment>
<protein>
    <recommendedName>
        <fullName evidence="6">LIM zinc-binding domain-containing protein</fullName>
    </recommendedName>
</protein>
<keyword evidence="2 4" id="KW-0862">Zinc</keyword>
<feature type="domain" description="LIM zinc-binding" evidence="6">
    <location>
        <begin position="314"/>
        <end position="374"/>
    </location>
</feature>
<evidence type="ECO:0000256" key="3">
    <source>
        <dbReference type="ARBA" id="ARBA00023038"/>
    </source>
</evidence>
<dbReference type="SUPFAM" id="SSF57716">
    <property type="entry name" value="Glucocorticoid receptor-like (DNA-binding domain)"/>
    <property type="match status" value="4"/>
</dbReference>
<evidence type="ECO:0000256" key="4">
    <source>
        <dbReference type="PROSITE-ProRule" id="PRU00125"/>
    </source>
</evidence>
<keyword evidence="3 4" id="KW-0440">LIM domain</keyword>
<feature type="region of interest" description="Disordered" evidence="5">
    <location>
        <begin position="735"/>
        <end position="779"/>
    </location>
</feature>
<feature type="region of interest" description="Disordered" evidence="5">
    <location>
        <begin position="673"/>
        <end position="694"/>
    </location>
</feature>
<accession>A0AAN7V6T5</accession>
<feature type="compositionally biased region" description="Basic residues" evidence="5">
    <location>
        <begin position="250"/>
        <end position="259"/>
    </location>
</feature>
<reference evidence="7 8" key="1">
    <citation type="journal article" date="2024" name="Insects">
        <title>An Improved Chromosome-Level Genome Assembly of the Firefly Pyrocoelia pectoralis.</title>
        <authorList>
            <person name="Fu X."/>
            <person name="Meyer-Rochow V.B."/>
            <person name="Ballantyne L."/>
            <person name="Zhu X."/>
        </authorList>
    </citation>
    <scope>NUCLEOTIDE SEQUENCE [LARGE SCALE GENOMIC DNA]</scope>
    <source>
        <strain evidence="7">XCY_ONT2</strain>
    </source>
</reference>
<feature type="region of interest" description="Disordered" evidence="5">
    <location>
        <begin position="162"/>
        <end position="186"/>
    </location>
</feature>
<gene>
    <name evidence="7" type="ORF">RI129_012679</name>
</gene>
<feature type="compositionally biased region" description="Polar residues" evidence="5">
    <location>
        <begin position="162"/>
        <end position="177"/>
    </location>
</feature>
<dbReference type="PANTHER" id="PTHR24206">
    <property type="entry name" value="OS06G0237300 PROTEIN"/>
    <property type="match status" value="1"/>
</dbReference>
<dbReference type="GO" id="GO:0046872">
    <property type="term" value="F:metal ion binding"/>
    <property type="evidence" value="ECO:0007669"/>
    <property type="project" value="UniProtKB-KW"/>
</dbReference>
<feature type="region of interest" description="Disordered" evidence="5">
    <location>
        <begin position="244"/>
        <end position="270"/>
    </location>
</feature>
<evidence type="ECO:0000256" key="5">
    <source>
        <dbReference type="SAM" id="MobiDB-lite"/>
    </source>
</evidence>
<keyword evidence="1 4" id="KW-0479">Metal-binding</keyword>
<evidence type="ECO:0000256" key="2">
    <source>
        <dbReference type="ARBA" id="ARBA00022833"/>
    </source>
</evidence>
<dbReference type="EMBL" id="JAVRBK010000010">
    <property type="protein sequence ID" value="KAK5638384.1"/>
    <property type="molecule type" value="Genomic_DNA"/>
</dbReference>
<feature type="compositionally biased region" description="Basic and acidic residues" evidence="5">
    <location>
        <begin position="756"/>
        <end position="769"/>
    </location>
</feature>
<dbReference type="PROSITE" id="PS50023">
    <property type="entry name" value="LIM_DOMAIN_2"/>
    <property type="match status" value="2"/>
</dbReference>
<dbReference type="CDD" id="cd09358">
    <property type="entry name" value="LIM_Mical_like"/>
    <property type="match status" value="1"/>
</dbReference>
<feature type="region of interest" description="Disordered" evidence="5">
    <location>
        <begin position="454"/>
        <end position="473"/>
    </location>
</feature>
<keyword evidence="8" id="KW-1185">Reference proteome</keyword>
<feature type="compositionally biased region" description="Acidic residues" evidence="5">
    <location>
        <begin position="463"/>
        <end position="473"/>
    </location>
</feature>
<dbReference type="Pfam" id="PF00412">
    <property type="entry name" value="LIM"/>
    <property type="match status" value="2"/>
</dbReference>